<name>A0A699R021_TANCI</name>
<reference evidence="1" key="1">
    <citation type="journal article" date="2019" name="Sci. Rep.">
        <title>Draft genome of Tanacetum cinerariifolium, the natural source of mosquito coil.</title>
        <authorList>
            <person name="Yamashiro T."/>
            <person name="Shiraishi A."/>
            <person name="Satake H."/>
            <person name="Nakayama K."/>
        </authorList>
    </citation>
    <scope>NUCLEOTIDE SEQUENCE</scope>
</reference>
<proteinExistence type="predicted"/>
<organism evidence="1">
    <name type="scientific">Tanacetum cinerariifolium</name>
    <name type="common">Dalmatian daisy</name>
    <name type="synonym">Chrysanthemum cinerariifolium</name>
    <dbReference type="NCBI Taxonomy" id="118510"/>
    <lineage>
        <taxon>Eukaryota</taxon>
        <taxon>Viridiplantae</taxon>
        <taxon>Streptophyta</taxon>
        <taxon>Embryophyta</taxon>
        <taxon>Tracheophyta</taxon>
        <taxon>Spermatophyta</taxon>
        <taxon>Magnoliopsida</taxon>
        <taxon>eudicotyledons</taxon>
        <taxon>Gunneridae</taxon>
        <taxon>Pentapetalae</taxon>
        <taxon>asterids</taxon>
        <taxon>campanulids</taxon>
        <taxon>Asterales</taxon>
        <taxon>Asteraceae</taxon>
        <taxon>Asteroideae</taxon>
        <taxon>Anthemideae</taxon>
        <taxon>Anthemidinae</taxon>
        <taxon>Tanacetum</taxon>
    </lineage>
</organism>
<protein>
    <submittedName>
        <fullName evidence="1">Uncharacterized protein</fullName>
    </submittedName>
</protein>
<gene>
    <name evidence="1" type="ORF">Tci_850838</name>
</gene>
<dbReference type="EMBL" id="BKCJ011067787">
    <property type="protein sequence ID" value="GFC78868.1"/>
    <property type="molecule type" value="Genomic_DNA"/>
</dbReference>
<comment type="caution">
    <text evidence="1">The sequence shown here is derived from an EMBL/GenBank/DDBJ whole genome shotgun (WGS) entry which is preliminary data.</text>
</comment>
<evidence type="ECO:0000313" key="1">
    <source>
        <dbReference type="EMBL" id="GFC78868.1"/>
    </source>
</evidence>
<dbReference type="AlphaFoldDB" id="A0A699R021"/>
<accession>A0A699R021</accession>
<sequence>MFYYRRKRRRSSRNRGSLICSSTSSGDTFQILLRVSNCVTWESFEPEDVA</sequence>
<feature type="non-terminal residue" evidence="1">
    <location>
        <position position="50"/>
    </location>
</feature>